<name>A0A7R9Q795_9ACAR</name>
<dbReference type="OrthoDB" id="2386367at2759"/>
<dbReference type="InterPro" id="IPR058519">
    <property type="entry name" value="DUF8206"/>
</dbReference>
<organism evidence="2">
    <name type="scientific">Medioppia subpectinata</name>
    <dbReference type="NCBI Taxonomy" id="1979941"/>
    <lineage>
        <taxon>Eukaryota</taxon>
        <taxon>Metazoa</taxon>
        <taxon>Ecdysozoa</taxon>
        <taxon>Arthropoda</taxon>
        <taxon>Chelicerata</taxon>
        <taxon>Arachnida</taxon>
        <taxon>Acari</taxon>
        <taxon>Acariformes</taxon>
        <taxon>Sarcoptiformes</taxon>
        <taxon>Oribatida</taxon>
        <taxon>Brachypylina</taxon>
        <taxon>Oppioidea</taxon>
        <taxon>Oppiidae</taxon>
        <taxon>Medioppia</taxon>
    </lineage>
</organism>
<feature type="non-terminal residue" evidence="2">
    <location>
        <position position="1"/>
    </location>
</feature>
<keyword evidence="3" id="KW-1185">Reference proteome</keyword>
<evidence type="ECO:0000259" key="1">
    <source>
        <dbReference type="Pfam" id="PF26633"/>
    </source>
</evidence>
<dbReference type="PANTHER" id="PTHR32046:SF11">
    <property type="entry name" value="IMMUNE-ASSOCIATED NUCLEOTIDE-BINDING PROTEIN 10-LIKE"/>
    <property type="match status" value="1"/>
</dbReference>
<evidence type="ECO:0000313" key="2">
    <source>
        <dbReference type="EMBL" id="CAD7635072.1"/>
    </source>
</evidence>
<dbReference type="Pfam" id="PF26633">
    <property type="entry name" value="DUF8206"/>
    <property type="match status" value="1"/>
</dbReference>
<reference evidence="2" key="1">
    <citation type="submission" date="2020-11" db="EMBL/GenBank/DDBJ databases">
        <authorList>
            <person name="Tran Van P."/>
        </authorList>
    </citation>
    <scope>NUCLEOTIDE SEQUENCE</scope>
</reference>
<sequence length="306" mass="34711">MDVANGLICLIPVNFTITNPETLLPERVTLGHNDMNENTNDPTQSATQYPKCYTFQNNDIVLNIIDTPGIADTDGVDKDNTNMQNILDFISNYREINAFCVLLKPNDARVDVVFKSTTYCFDSDSFRYLVASIPPNNIRFEPRLKHMYEDSWERSVEECRRLFNHIIQLPAHKVMDTLSLNNAKQIIQLLTKPLADITKNIADNVMQCELNKNEIKAYKGSIEDLHKKLYIPSVEIISVPLDRPKTICGVAECCEFTTIDGVIDINYLTECHSPCYLDFDDGNIVGNKGLLRCKAFNIHSKPIVTL</sequence>
<dbReference type="Gene3D" id="3.40.50.300">
    <property type="entry name" value="P-loop containing nucleotide triphosphate hydrolases"/>
    <property type="match status" value="1"/>
</dbReference>
<gene>
    <name evidence="2" type="ORF">OSB1V03_LOCUS15464</name>
</gene>
<dbReference type="EMBL" id="OC870544">
    <property type="protein sequence ID" value="CAD7635072.1"/>
    <property type="molecule type" value="Genomic_DNA"/>
</dbReference>
<proteinExistence type="predicted"/>
<dbReference type="SUPFAM" id="SSF52540">
    <property type="entry name" value="P-loop containing nucleoside triphosphate hydrolases"/>
    <property type="match status" value="1"/>
</dbReference>
<dbReference type="AlphaFoldDB" id="A0A7R9Q795"/>
<dbReference type="Proteomes" id="UP000759131">
    <property type="component" value="Unassembled WGS sequence"/>
</dbReference>
<dbReference type="InterPro" id="IPR027417">
    <property type="entry name" value="P-loop_NTPase"/>
</dbReference>
<dbReference type="PANTHER" id="PTHR32046">
    <property type="entry name" value="G DOMAIN-CONTAINING PROTEIN"/>
    <property type="match status" value="1"/>
</dbReference>
<dbReference type="EMBL" id="CAJPIZ010015969">
    <property type="protein sequence ID" value="CAG2115502.1"/>
    <property type="molecule type" value="Genomic_DNA"/>
</dbReference>
<protein>
    <recommendedName>
        <fullName evidence="1">DUF8206 domain-containing protein</fullName>
    </recommendedName>
</protein>
<evidence type="ECO:0000313" key="3">
    <source>
        <dbReference type="Proteomes" id="UP000759131"/>
    </source>
</evidence>
<accession>A0A7R9Q795</accession>
<feature type="domain" description="DUF8206" evidence="1">
    <location>
        <begin position="241"/>
        <end position="298"/>
    </location>
</feature>